<dbReference type="AlphaFoldDB" id="A0A537JXS3"/>
<protein>
    <submittedName>
        <fullName evidence="1">Uncharacterized protein</fullName>
    </submittedName>
</protein>
<accession>A0A537JXS3</accession>
<proteinExistence type="predicted"/>
<reference evidence="1 2" key="1">
    <citation type="journal article" date="2019" name="Nat. Microbiol.">
        <title>Mediterranean grassland soil C-N compound turnover is dependent on rainfall and depth, and is mediated by genomically divergent microorganisms.</title>
        <authorList>
            <person name="Diamond S."/>
            <person name="Andeer P.F."/>
            <person name="Li Z."/>
            <person name="Crits-Christoph A."/>
            <person name="Burstein D."/>
            <person name="Anantharaman K."/>
            <person name="Lane K.R."/>
            <person name="Thomas B.C."/>
            <person name="Pan C."/>
            <person name="Northen T.R."/>
            <person name="Banfield J.F."/>
        </authorList>
    </citation>
    <scope>NUCLEOTIDE SEQUENCE [LARGE SCALE GENOMIC DNA]</scope>
    <source>
        <strain evidence="1">NP_3</strain>
    </source>
</reference>
<evidence type="ECO:0000313" key="1">
    <source>
        <dbReference type="EMBL" id="TMI88339.1"/>
    </source>
</evidence>
<sequence>MANEDKRYQVTVTTRMWDSKSGHGIGFDETTTVENMDFESLLEMLKAFHALTLRFMSAKDGADHGR</sequence>
<dbReference type="Proteomes" id="UP000318509">
    <property type="component" value="Unassembled WGS sequence"/>
</dbReference>
<comment type="caution">
    <text evidence="1">The sequence shown here is derived from an EMBL/GenBank/DDBJ whole genome shotgun (WGS) entry which is preliminary data.</text>
</comment>
<gene>
    <name evidence="1" type="ORF">E6H00_12970</name>
</gene>
<name>A0A537JXS3_9BACT</name>
<evidence type="ECO:0000313" key="2">
    <source>
        <dbReference type="Proteomes" id="UP000318509"/>
    </source>
</evidence>
<dbReference type="EMBL" id="VBAK01000141">
    <property type="protein sequence ID" value="TMI88339.1"/>
    <property type="molecule type" value="Genomic_DNA"/>
</dbReference>
<organism evidence="1 2">
    <name type="scientific">Candidatus Segetimicrobium genomatis</name>
    <dbReference type="NCBI Taxonomy" id="2569760"/>
    <lineage>
        <taxon>Bacteria</taxon>
        <taxon>Bacillati</taxon>
        <taxon>Candidatus Sysuimicrobiota</taxon>
        <taxon>Candidatus Sysuimicrobiia</taxon>
        <taxon>Candidatus Sysuimicrobiales</taxon>
        <taxon>Candidatus Segetimicrobiaceae</taxon>
        <taxon>Candidatus Segetimicrobium</taxon>
    </lineage>
</organism>